<dbReference type="GO" id="GO:0016787">
    <property type="term" value="F:hydrolase activity"/>
    <property type="evidence" value="ECO:0007669"/>
    <property type="project" value="UniProtKB-KW"/>
</dbReference>
<dbReference type="PIRSF" id="PIRSF001221">
    <property type="entry name" value="Amidase_fungi"/>
    <property type="match status" value="1"/>
</dbReference>
<organism evidence="5 6">
    <name type="scientific">Fusarium sarcochroum</name>
    <dbReference type="NCBI Taxonomy" id="1208366"/>
    <lineage>
        <taxon>Eukaryota</taxon>
        <taxon>Fungi</taxon>
        <taxon>Dikarya</taxon>
        <taxon>Ascomycota</taxon>
        <taxon>Pezizomycotina</taxon>
        <taxon>Sordariomycetes</taxon>
        <taxon>Hypocreomycetidae</taxon>
        <taxon>Hypocreales</taxon>
        <taxon>Nectriaceae</taxon>
        <taxon>Fusarium</taxon>
        <taxon>Fusarium lateritium species complex</taxon>
    </lineage>
</organism>
<evidence type="ECO:0000313" key="6">
    <source>
        <dbReference type="Proteomes" id="UP000622797"/>
    </source>
</evidence>
<comment type="caution">
    <text evidence="5">The sequence shown here is derived from an EMBL/GenBank/DDBJ whole genome shotgun (WGS) entry which is preliminary data.</text>
</comment>
<name>A0A8H4U4Z0_9HYPO</name>
<dbReference type="EMBL" id="JABEXW010000148">
    <property type="protein sequence ID" value="KAF4969853.1"/>
    <property type="molecule type" value="Genomic_DNA"/>
</dbReference>
<evidence type="ECO:0000256" key="3">
    <source>
        <dbReference type="PIRSR" id="PIRSR001221-1"/>
    </source>
</evidence>
<dbReference type="InterPro" id="IPR036928">
    <property type="entry name" value="AS_sf"/>
</dbReference>
<evidence type="ECO:0000256" key="1">
    <source>
        <dbReference type="ARBA" id="ARBA00009199"/>
    </source>
</evidence>
<feature type="active site" description="Charge relay system" evidence="3">
    <location>
        <position position="129"/>
    </location>
</feature>
<dbReference type="Gene3D" id="3.90.1300.10">
    <property type="entry name" value="Amidase signature (AS) domain"/>
    <property type="match status" value="1"/>
</dbReference>
<feature type="domain" description="Amidase" evidence="4">
    <location>
        <begin position="74"/>
        <end position="549"/>
    </location>
</feature>
<comment type="similarity">
    <text evidence="1">Belongs to the amidase family.</text>
</comment>
<dbReference type="InterPro" id="IPR023631">
    <property type="entry name" value="Amidase_dom"/>
</dbReference>
<dbReference type="OrthoDB" id="6428749at2759"/>
<evidence type="ECO:0000256" key="2">
    <source>
        <dbReference type="ARBA" id="ARBA00022801"/>
    </source>
</evidence>
<sequence>MSWKGIAKAAQAEVLGSIPAPWRLDLDKYRSLKDVTSVPRTCGILTDAQLKITDLTTVEIVRSIESRDLTAVQVLDAFAARTAIAHQLVNCLMDWFYEDGLRRAKELDETFKRDGKLSGPLHGVPIALKDFHYVKGRPTTTGYVSRRDFRPEHDSALVKTLRDAGAVFYCKTTMPQSGMAIETVSNLWGRTLNPYNRDLAAGGSSGGDAVLVALKGTPITPSTDLGGSIRVPAAFNGLYAIRPTSDRIPKGGMENINNGQLSIKLSCGPICHSMEDLELFTKLINAHPSNKHDVTSVPVPWRSLEPLSGKLTIGLLKWDGVVMPHPPVLRALEHTKQTLEKAGHNGKSQCPTIKSNNVNTITVIEFEVPFDCWDAIQTTFDTYYQSGHSGTLSTLESTGEPLIPAFKDLLKVFGSRELTAAQALQLNVKTRAFKEKFSNAWSDTVRRTNADRPIDALICPSAPGVGYPHDFNIYWGYTSLFNLLDYPSVILPVPNFKVNPQQDPVASDYKALETNPYDKPNHELYNPDLFSTQPSTIQIVGRPFEDEELIRTASVIDKLFRGL</sequence>
<feature type="active site" description="Acyl-ester intermediate" evidence="3">
    <location>
        <position position="228"/>
    </location>
</feature>
<feature type="active site" description="Charge relay system" evidence="3">
    <location>
        <position position="204"/>
    </location>
</feature>
<gene>
    <name evidence="5" type="ORF">FSARC_3011</name>
</gene>
<accession>A0A8H4U4Z0</accession>
<dbReference type="Pfam" id="PF01425">
    <property type="entry name" value="Amidase"/>
    <property type="match status" value="1"/>
</dbReference>
<evidence type="ECO:0000313" key="5">
    <source>
        <dbReference type="EMBL" id="KAF4969853.1"/>
    </source>
</evidence>
<proteinExistence type="inferred from homology"/>
<dbReference type="SUPFAM" id="SSF75304">
    <property type="entry name" value="Amidase signature (AS) enzymes"/>
    <property type="match status" value="1"/>
</dbReference>
<keyword evidence="2" id="KW-0378">Hydrolase</keyword>
<evidence type="ECO:0000259" key="4">
    <source>
        <dbReference type="Pfam" id="PF01425"/>
    </source>
</evidence>
<dbReference type="Proteomes" id="UP000622797">
    <property type="component" value="Unassembled WGS sequence"/>
</dbReference>
<reference evidence="5" key="1">
    <citation type="journal article" date="2020" name="BMC Genomics">
        <title>Correction to: Identification and distribution of gene clusters required for synthesis of sphingolipid metabolism inhibitors in diverse species of the filamentous fungus Fusarium.</title>
        <authorList>
            <person name="Kim H.S."/>
            <person name="Lohmar J.M."/>
            <person name="Busman M."/>
            <person name="Brown D.W."/>
            <person name="Naumann T.A."/>
            <person name="Divon H.H."/>
            <person name="Lysoe E."/>
            <person name="Uhlig S."/>
            <person name="Proctor R.H."/>
        </authorList>
    </citation>
    <scope>NUCLEOTIDE SEQUENCE</scope>
    <source>
        <strain evidence="5">NRRL 20472</strain>
    </source>
</reference>
<reference evidence="5" key="2">
    <citation type="submission" date="2020-05" db="EMBL/GenBank/DDBJ databases">
        <authorList>
            <person name="Kim H.-S."/>
            <person name="Proctor R.H."/>
            <person name="Brown D.W."/>
        </authorList>
    </citation>
    <scope>NUCLEOTIDE SEQUENCE</scope>
    <source>
        <strain evidence="5">NRRL 20472</strain>
    </source>
</reference>
<dbReference type="AlphaFoldDB" id="A0A8H4U4Z0"/>
<keyword evidence="6" id="KW-1185">Reference proteome</keyword>
<dbReference type="PANTHER" id="PTHR46072">
    <property type="entry name" value="AMIDASE-RELATED-RELATED"/>
    <property type="match status" value="1"/>
</dbReference>
<protein>
    <recommendedName>
        <fullName evidence="4">Amidase domain-containing protein</fullName>
    </recommendedName>
</protein>